<keyword evidence="3" id="KW-1185">Reference proteome</keyword>
<dbReference type="InterPro" id="IPR036388">
    <property type="entry name" value="WH-like_DNA-bd_sf"/>
</dbReference>
<dbReference type="InterPro" id="IPR039422">
    <property type="entry name" value="MarR/SlyA-like"/>
</dbReference>
<organism evidence="2 3">
    <name type="scientific">Pseudonocardia broussonetiae</name>
    <dbReference type="NCBI Taxonomy" id="2736640"/>
    <lineage>
        <taxon>Bacteria</taxon>
        <taxon>Bacillati</taxon>
        <taxon>Actinomycetota</taxon>
        <taxon>Actinomycetes</taxon>
        <taxon>Pseudonocardiales</taxon>
        <taxon>Pseudonocardiaceae</taxon>
        <taxon>Pseudonocardia</taxon>
    </lineage>
</organism>
<dbReference type="PRINTS" id="PR00598">
    <property type="entry name" value="HTHMARR"/>
</dbReference>
<name>A0A6M6JK67_9PSEU</name>
<dbReference type="PANTHER" id="PTHR33164">
    <property type="entry name" value="TRANSCRIPTIONAL REGULATOR, MARR FAMILY"/>
    <property type="match status" value="1"/>
</dbReference>
<dbReference type="SMART" id="SM00347">
    <property type="entry name" value="HTH_MARR"/>
    <property type="match status" value="1"/>
</dbReference>
<dbReference type="GO" id="GO:0003700">
    <property type="term" value="F:DNA-binding transcription factor activity"/>
    <property type="evidence" value="ECO:0007669"/>
    <property type="project" value="InterPro"/>
</dbReference>
<evidence type="ECO:0000313" key="2">
    <source>
        <dbReference type="EMBL" id="QJY48438.1"/>
    </source>
</evidence>
<dbReference type="AlphaFoldDB" id="A0A6M6JK67"/>
<dbReference type="Pfam" id="PF01047">
    <property type="entry name" value="MarR"/>
    <property type="match status" value="1"/>
</dbReference>
<evidence type="ECO:0000259" key="1">
    <source>
        <dbReference type="PROSITE" id="PS50995"/>
    </source>
</evidence>
<sequence length="141" mass="15335">MQRHDLGAAFAALARALMTAEEPVLRAHEVGMWEYVVLAALDHGDAPTQAELAATVRRDKTRLIPILDALEARALLRRTPDPADRRNRIVALTPQGRDLVRSCRRGVREVERDLLAGVDPADRAAFVRVLDALAADAGGLG</sequence>
<feature type="domain" description="HTH marR-type" evidence="1">
    <location>
        <begin position="3"/>
        <end position="135"/>
    </location>
</feature>
<proteinExistence type="predicted"/>
<dbReference type="EMBL" id="CP053564">
    <property type="protein sequence ID" value="QJY48438.1"/>
    <property type="molecule type" value="Genomic_DNA"/>
</dbReference>
<dbReference type="PANTHER" id="PTHR33164:SF99">
    <property type="entry name" value="MARR FAMILY REGULATORY PROTEIN"/>
    <property type="match status" value="1"/>
</dbReference>
<dbReference type="Gene3D" id="1.10.10.10">
    <property type="entry name" value="Winged helix-like DNA-binding domain superfamily/Winged helix DNA-binding domain"/>
    <property type="match status" value="1"/>
</dbReference>
<dbReference type="GO" id="GO:0006950">
    <property type="term" value="P:response to stress"/>
    <property type="evidence" value="ECO:0007669"/>
    <property type="project" value="TreeGrafter"/>
</dbReference>
<dbReference type="PROSITE" id="PS50995">
    <property type="entry name" value="HTH_MARR_2"/>
    <property type="match status" value="1"/>
</dbReference>
<dbReference type="Proteomes" id="UP000505377">
    <property type="component" value="Chromosome"/>
</dbReference>
<dbReference type="KEGG" id="pbro:HOP40_23810"/>
<dbReference type="SUPFAM" id="SSF46785">
    <property type="entry name" value="Winged helix' DNA-binding domain"/>
    <property type="match status" value="1"/>
</dbReference>
<protein>
    <submittedName>
        <fullName evidence="2">Winged helix DNA-binding protein</fullName>
    </submittedName>
</protein>
<accession>A0A6M6JK67</accession>
<dbReference type="InterPro" id="IPR000835">
    <property type="entry name" value="HTH_MarR-typ"/>
</dbReference>
<evidence type="ECO:0000313" key="3">
    <source>
        <dbReference type="Proteomes" id="UP000505377"/>
    </source>
</evidence>
<gene>
    <name evidence="2" type="ORF">HOP40_23810</name>
</gene>
<keyword evidence="2" id="KW-0238">DNA-binding</keyword>
<dbReference type="RefSeq" id="WP_172162123.1">
    <property type="nucleotide sequence ID" value="NZ_CP053564.1"/>
</dbReference>
<dbReference type="InterPro" id="IPR036390">
    <property type="entry name" value="WH_DNA-bd_sf"/>
</dbReference>
<reference evidence="2 3" key="1">
    <citation type="submission" date="2020-05" db="EMBL/GenBank/DDBJ databases">
        <authorList>
            <person name="Mo P."/>
        </authorList>
    </citation>
    <scope>NUCLEOTIDE SEQUENCE [LARGE SCALE GENOMIC DNA]</scope>
    <source>
        <strain evidence="2 3">Gen01</strain>
    </source>
</reference>
<dbReference type="GO" id="GO:0003677">
    <property type="term" value="F:DNA binding"/>
    <property type="evidence" value="ECO:0007669"/>
    <property type="project" value="UniProtKB-KW"/>
</dbReference>